<evidence type="ECO:0000313" key="2">
    <source>
        <dbReference type="Proteomes" id="UP001219349"/>
    </source>
</evidence>
<sequence length="110" mass="11219">MRPFGYLALILCIVLTSIGLGAARGTAMVGGQVVLCIGEAVVVVDRPDAPGRLRAHICPDMSLSLLAGTIAEAPADGDRVAHAVRIALRQEAALVSRATPSGIARAPPAL</sequence>
<name>A0ABY7SP84_9RHOB</name>
<evidence type="ECO:0000313" key="1">
    <source>
        <dbReference type="EMBL" id="WCR08695.1"/>
    </source>
</evidence>
<reference evidence="1 2" key="1">
    <citation type="submission" date="2021-01" db="EMBL/GenBank/DDBJ databases">
        <title>Biogeographic distribution of Paracoccus.</title>
        <authorList>
            <person name="Hollensteiner J."/>
            <person name="Leineberger J."/>
            <person name="Brinkhoff T."/>
            <person name="Daniel R."/>
        </authorList>
    </citation>
    <scope>NUCLEOTIDE SEQUENCE [LARGE SCALE GENOMIC DNA]</scope>
    <source>
        <strain evidence="1 2">KCTC 22803</strain>
    </source>
</reference>
<dbReference type="Proteomes" id="UP001219349">
    <property type="component" value="Chromosome"/>
</dbReference>
<organism evidence="1 2">
    <name type="scientific">Paracoccus fistulariae</name>
    <dbReference type="NCBI Taxonomy" id="658446"/>
    <lineage>
        <taxon>Bacteria</taxon>
        <taxon>Pseudomonadati</taxon>
        <taxon>Pseudomonadota</taxon>
        <taxon>Alphaproteobacteria</taxon>
        <taxon>Rhodobacterales</taxon>
        <taxon>Paracoccaceae</taxon>
        <taxon>Paracoccus</taxon>
    </lineage>
</organism>
<protein>
    <submittedName>
        <fullName evidence="1">Uncharacterized protein</fullName>
    </submittedName>
</protein>
<keyword evidence="2" id="KW-1185">Reference proteome</keyword>
<gene>
    <name evidence="1" type="ORF">JHX87_07830</name>
</gene>
<accession>A0ABY7SP84</accession>
<dbReference type="RefSeq" id="WP_271885856.1">
    <property type="nucleotide sequence ID" value="NZ_CP067136.1"/>
</dbReference>
<proteinExistence type="predicted"/>
<dbReference type="EMBL" id="CP067136">
    <property type="protein sequence ID" value="WCR08695.1"/>
    <property type="molecule type" value="Genomic_DNA"/>
</dbReference>